<evidence type="ECO:0000256" key="1">
    <source>
        <dbReference type="SAM" id="MobiDB-lite"/>
    </source>
</evidence>
<sequence length="540" mass="60481">MARTKSTAHRTARDRFGSPEPGWEPDASSETRMSPWGLQEIYISRHGICNRPTYHAPWSYRGDWAGRIRGQWVSDDQGDMLFYNYTVPPDNRMVVPKRVTLDAYLNGEVIDPIHDRADTSGDAYPPPSKPAHQSATTCLLEDLPYEILRQILEYLIPTGCAYQFLQCKRGKPPAGPYQVVQQIVPVTHHQTVASAHLALAGTNKVFNAVVYDMFFGQNTFIFNVCPVNMLSRLHLTSPNRWVSWSRTISSPKPPPKRKSFKKSSSKLSATVFPFGPLGPITSRAGRHLRTVFLLISAPLSHQKPSQLKKLEASVLRAVDILTAERQPGHLIARLDIHVQAQRFVRSWADFHRLNRPWLPPDQRKWDPGFIVQVLDVGLDEVTGKVQVAIVREELEAPGRGNKIQKAVQRPLLMLRGCEEVSLSGQLTEEFVQRALKVALLDKGEEDVLVDDENDDGGDGEEGSPAEEEMDETDIEHDVEESLHPVTVDGREERGKKTSVQPVSNKRARDDRSEDADGGCEADVPTPKRPRRGRSAGLGRV</sequence>
<dbReference type="Proteomes" id="UP001285441">
    <property type="component" value="Unassembled WGS sequence"/>
</dbReference>
<organism evidence="2 3">
    <name type="scientific">Podospora didyma</name>
    <dbReference type="NCBI Taxonomy" id="330526"/>
    <lineage>
        <taxon>Eukaryota</taxon>
        <taxon>Fungi</taxon>
        <taxon>Dikarya</taxon>
        <taxon>Ascomycota</taxon>
        <taxon>Pezizomycotina</taxon>
        <taxon>Sordariomycetes</taxon>
        <taxon>Sordariomycetidae</taxon>
        <taxon>Sordariales</taxon>
        <taxon>Podosporaceae</taxon>
        <taxon>Podospora</taxon>
    </lineage>
</organism>
<evidence type="ECO:0000313" key="3">
    <source>
        <dbReference type="Proteomes" id="UP001285441"/>
    </source>
</evidence>
<evidence type="ECO:0000313" key="2">
    <source>
        <dbReference type="EMBL" id="KAK3386705.1"/>
    </source>
</evidence>
<proteinExistence type="predicted"/>
<keyword evidence="3" id="KW-1185">Reference proteome</keyword>
<name>A0AAE0NSA2_9PEZI</name>
<feature type="region of interest" description="Disordered" evidence="1">
    <location>
        <begin position="446"/>
        <end position="540"/>
    </location>
</feature>
<comment type="caution">
    <text evidence="2">The sequence shown here is derived from an EMBL/GenBank/DDBJ whole genome shotgun (WGS) entry which is preliminary data.</text>
</comment>
<dbReference type="AlphaFoldDB" id="A0AAE0NSA2"/>
<reference evidence="2" key="1">
    <citation type="journal article" date="2023" name="Mol. Phylogenet. Evol.">
        <title>Genome-scale phylogeny and comparative genomics of the fungal order Sordariales.</title>
        <authorList>
            <person name="Hensen N."/>
            <person name="Bonometti L."/>
            <person name="Westerberg I."/>
            <person name="Brannstrom I.O."/>
            <person name="Guillou S."/>
            <person name="Cros-Aarteil S."/>
            <person name="Calhoun S."/>
            <person name="Haridas S."/>
            <person name="Kuo A."/>
            <person name="Mondo S."/>
            <person name="Pangilinan J."/>
            <person name="Riley R."/>
            <person name="LaButti K."/>
            <person name="Andreopoulos B."/>
            <person name="Lipzen A."/>
            <person name="Chen C."/>
            <person name="Yan M."/>
            <person name="Daum C."/>
            <person name="Ng V."/>
            <person name="Clum A."/>
            <person name="Steindorff A."/>
            <person name="Ohm R.A."/>
            <person name="Martin F."/>
            <person name="Silar P."/>
            <person name="Natvig D.O."/>
            <person name="Lalanne C."/>
            <person name="Gautier V."/>
            <person name="Ament-Velasquez S.L."/>
            <person name="Kruys A."/>
            <person name="Hutchinson M.I."/>
            <person name="Powell A.J."/>
            <person name="Barry K."/>
            <person name="Miller A.N."/>
            <person name="Grigoriev I.V."/>
            <person name="Debuchy R."/>
            <person name="Gladieux P."/>
            <person name="Hiltunen Thoren M."/>
            <person name="Johannesson H."/>
        </authorList>
    </citation>
    <scope>NUCLEOTIDE SEQUENCE</scope>
    <source>
        <strain evidence="2">CBS 232.78</strain>
    </source>
</reference>
<accession>A0AAE0NSA2</accession>
<gene>
    <name evidence="2" type="ORF">B0H63DRAFT_468260</name>
</gene>
<feature type="compositionally biased region" description="Acidic residues" evidence="1">
    <location>
        <begin position="446"/>
        <end position="478"/>
    </location>
</feature>
<feature type="compositionally biased region" description="Basic residues" evidence="1">
    <location>
        <begin position="1"/>
        <end position="10"/>
    </location>
</feature>
<feature type="region of interest" description="Disordered" evidence="1">
    <location>
        <begin position="1"/>
        <end position="31"/>
    </location>
</feature>
<reference evidence="2" key="2">
    <citation type="submission" date="2023-06" db="EMBL/GenBank/DDBJ databases">
        <authorList>
            <consortium name="Lawrence Berkeley National Laboratory"/>
            <person name="Haridas S."/>
            <person name="Hensen N."/>
            <person name="Bonometti L."/>
            <person name="Westerberg I."/>
            <person name="Brannstrom I.O."/>
            <person name="Guillou S."/>
            <person name="Cros-Aarteil S."/>
            <person name="Calhoun S."/>
            <person name="Kuo A."/>
            <person name="Mondo S."/>
            <person name="Pangilinan J."/>
            <person name="Riley R."/>
            <person name="LaButti K."/>
            <person name="Andreopoulos B."/>
            <person name="Lipzen A."/>
            <person name="Chen C."/>
            <person name="Yanf M."/>
            <person name="Daum C."/>
            <person name="Ng V."/>
            <person name="Clum A."/>
            <person name="Steindorff A."/>
            <person name="Ohm R."/>
            <person name="Martin F."/>
            <person name="Silar P."/>
            <person name="Natvig D."/>
            <person name="Lalanne C."/>
            <person name="Gautier V."/>
            <person name="Ament-velasquez S.L."/>
            <person name="Kruys A."/>
            <person name="Hutchinson M.I."/>
            <person name="Powell A.J."/>
            <person name="Barry K."/>
            <person name="Miller A.N."/>
            <person name="Grigoriev I.V."/>
            <person name="Debuchy R."/>
            <person name="Gladieux P."/>
            <person name="Thoren M.H."/>
            <person name="Johannesson H."/>
        </authorList>
    </citation>
    <scope>NUCLEOTIDE SEQUENCE</scope>
    <source>
        <strain evidence="2">CBS 232.78</strain>
    </source>
</reference>
<protein>
    <submittedName>
        <fullName evidence="2">Uncharacterized protein</fullName>
    </submittedName>
</protein>
<dbReference type="EMBL" id="JAULSW010000003">
    <property type="protein sequence ID" value="KAK3386705.1"/>
    <property type="molecule type" value="Genomic_DNA"/>
</dbReference>